<comment type="caution">
    <text evidence="1">The sequence shown here is derived from an EMBL/GenBank/DDBJ whole genome shotgun (WGS) entry which is preliminary data.</text>
</comment>
<evidence type="ECO:0000313" key="2">
    <source>
        <dbReference type="Proteomes" id="UP000238479"/>
    </source>
</evidence>
<dbReference type="AlphaFoldDB" id="A0A2P6SAN1"/>
<accession>A0A2P6SAN1</accession>
<name>A0A2P6SAN1_ROSCH</name>
<evidence type="ECO:0000313" key="1">
    <source>
        <dbReference type="EMBL" id="PRQ55760.1"/>
    </source>
</evidence>
<keyword evidence="2" id="KW-1185">Reference proteome</keyword>
<reference evidence="1 2" key="1">
    <citation type="journal article" date="2018" name="Nat. Genet.">
        <title>The Rosa genome provides new insights in the design of modern roses.</title>
        <authorList>
            <person name="Bendahmane M."/>
        </authorList>
    </citation>
    <scope>NUCLEOTIDE SEQUENCE [LARGE SCALE GENOMIC DNA]</scope>
    <source>
        <strain evidence="2">cv. Old Blush</strain>
    </source>
</reference>
<proteinExistence type="predicted"/>
<dbReference type="Gramene" id="PRQ55760">
    <property type="protein sequence ID" value="PRQ55760"/>
    <property type="gene ID" value="RchiOBHm_Chr1g0328151"/>
</dbReference>
<sequence length="50" mass="5802">MDEAELDRATMWIKARQDKNGGFKDPLVEEKAKKIVSFYLVCEKALQMLI</sequence>
<dbReference type="EMBL" id="PDCK01000039">
    <property type="protein sequence ID" value="PRQ55760.1"/>
    <property type="molecule type" value="Genomic_DNA"/>
</dbReference>
<protein>
    <submittedName>
        <fullName evidence="1">Uncharacterized protein</fullName>
    </submittedName>
</protein>
<organism evidence="1 2">
    <name type="scientific">Rosa chinensis</name>
    <name type="common">China rose</name>
    <dbReference type="NCBI Taxonomy" id="74649"/>
    <lineage>
        <taxon>Eukaryota</taxon>
        <taxon>Viridiplantae</taxon>
        <taxon>Streptophyta</taxon>
        <taxon>Embryophyta</taxon>
        <taxon>Tracheophyta</taxon>
        <taxon>Spermatophyta</taxon>
        <taxon>Magnoliopsida</taxon>
        <taxon>eudicotyledons</taxon>
        <taxon>Gunneridae</taxon>
        <taxon>Pentapetalae</taxon>
        <taxon>rosids</taxon>
        <taxon>fabids</taxon>
        <taxon>Rosales</taxon>
        <taxon>Rosaceae</taxon>
        <taxon>Rosoideae</taxon>
        <taxon>Rosoideae incertae sedis</taxon>
        <taxon>Rosa</taxon>
    </lineage>
</organism>
<gene>
    <name evidence="1" type="ORF">RchiOBHm_Chr1g0328151</name>
</gene>
<dbReference type="Proteomes" id="UP000238479">
    <property type="component" value="Chromosome 1"/>
</dbReference>